<feature type="region of interest" description="Disordered" evidence="1">
    <location>
        <begin position="388"/>
        <end position="426"/>
    </location>
</feature>
<dbReference type="InterPro" id="IPR036866">
    <property type="entry name" value="RibonucZ/Hydroxyglut_hydro"/>
</dbReference>
<feature type="domain" description="Metallo-beta-lactamase" evidence="3">
    <location>
        <begin position="153"/>
        <end position="344"/>
    </location>
</feature>
<dbReference type="InterPro" id="IPR001279">
    <property type="entry name" value="Metallo-B-lactamas"/>
</dbReference>
<dbReference type="Gene3D" id="3.30.457.10">
    <property type="entry name" value="Copper amine oxidase-like, N-terminal domain"/>
    <property type="match status" value="1"/>
</dbReference>
<dbReference type="SMART" id="SM00849">
    <property type="entry name" value="Lactamase_B"/>
    <property type="match status" value="1"/>
</dbReference>
<dbReference type="InterPro" id="IPR035681">
    <property type="entry name" value="ComA-like_MBL"/>
</dbReference>
<dbReference type="SUPFAM" id="SSF56281">
    <property type="entry name" value="Metallo-hydrolase/oxidoreductase"/>
    <property type="match status" value="1"/>
</dbReference>
<dbReference type="Gene3D" id="3.60.15.10">
    <property type="entry name" value="Ribonuclease Z/Hydroxyacylglutathione hydrolase-like"/>
    <property type="match status" value="1"/>
</dbReference>
<evidence type="ECO:0000256" key="1">
    <source>
        <dbReference type="SAM" id="MobiDB-lite"/>
    </source>
</evidence>
<dbReference type="eggNOG" id="COG1555">
    <property type="taxonomic scope" value="Bacteria"/>
</dbReference>
<dbReference type="Proteomes" id="UP000013981">
    <property type="component" value="Unassembled WGS sequence"/>
</dbReference>
<dbReference type="CDD" id="cd07731">
    <property type="entry name" value="ComA-like_MBL-fold"/>
    <property type="match status" value="1"/>
</dbReference>
<proteinExistence type="predicted"/>
<dbReference type="InterPro" id="IPR012854">
    <property type="entry name" value="Cu_amine_oxidase-like_N"/>
</dbReference>
<dbReference type="Pfam" id="PF00753">
    <property type="entry name" value="Lactamase_B"/>
    <property type="match status" value="1"/>
</dbReference>
<name>R8W3W4_9FIRM</name>
<evidence type="ECO:0000313" key="5">
    <source>
        <dbReference type="Proteomes" id="UP000013981"/>
    </source>
</evidence>
<dbReference type="RefSeq" id="WP_016146426.1">
    <property type="nucleotide sequence ID" value="NZ_KB976103.1"/>
</dbReference>
<feature type="compositionally biased region" description="Low complexity" evidence="1">
    <location>
        <begin position="388"/>
        <end position="421"/>
    </location>
</feature>
<dbReference type="InterPro" id="IPR052159">
    <property type="entry name" value="Competence_DNA_uptake"/>
</dbReference>
<feature type="signal peptide" evidence="2">
    <location>
        <begin position="1"/>
        <end position="25"/>
    </location>
</feature>
<dbReference type="Pfam" id="PF07833">
    <property type="entry name" value="Cu_amine_oxidN1"/>
    <property type="match status" value="1"/>
</dbReference>
<feature type="chain" id="PRO_5004467842" description="Metallo-beta-lactamase domain-containing protein" evidence="2">
    <location>
        <begin position="26"/>
        <end position="473"/>
    </location>
</feature>
<dbReference type="HOGENOM" id="CLU_010363_0_0_9"/>
<organism evidence="4 5">
    <name type="scientific">Butyricicoccus pullicaecorum 1.2</name>
    <dbReference type="NCBI Taxonomy" id="1203606"/>
    <lineage>
        <taxon>Bacteria</taxon>
        <taxon>Bacillati</taxon>
        <taxon>Bacillota</taxon>
        <taxon>Clostridia</taxon>
        <taxon>Eubacteriales</taxon>
        <taxon>Butyricicoccaceae</taxon>
        <taxon>Butyricicoccus</taxon>
    </lineage>
</organism>
<keyword evidence="2" id="KW-0732">Signal</keyword>
<dbReference type="EMBL" id="AQOB01000002">
    <property type="protein sequence ID" value="EOQ39523.1"/>
    <property type="molecule type" value="Genomic_DNA"/>
</dbReference>
<evidence type="ECO:0000313" key="4">
    <source>
        <dbReference type="EMBL" id="EOQ39523.1"/>
    </source>
</evidence>
<dbReference type="PANTHER" id="PTHR30619:SF7">
    <property type="entry name" value="BETA-LACTAMASE DOMAIN PROTEIN"/>
    <property type="match status" value="1"/>
</dbReference>
<evidence type="ECO:0000256" key="2">
    <source>
        <dbReference type="SAM" id="SignalP"/>
    </source>
</evidence>
<comment type="caution">
    <text evidence="4">The sequence shown here is derived from an EMBL/GenBank/DDBJ whole genome shotgun (WGS) entry which is preliminary data.</text>
</comment>
<dbReference type="OrthoDB" id="9761531at2"/>
<accession>R8W3W4</accession>
<dbReference type="PANTHER" id="PTHR30619">
    <property type="entry name" value="DNA INTERNALIZATION/COMPETENCE PROTEIN COMEC/REC2"/>
    <property type="match status" value="1"/>
</dbReference>
<dbReference type="SUPFAM" id="SSF55383">
    <property type="entry name" value="Copper amine oxidase, domain N"/>
    <property type="match status" value="1"/>
</dbReference>
<dbReference type="PATRIC" id="fig|1203606.4.peg.200"/>
<gene>
    <name evidence="4" type="ORF">HMPREF1526_00217</name>
</gene>
<dbReference type="InterPro" id="IPR036582">
    <property type="entry name" value="Mao_N_sf"/>
</dbReference>
<reference evidence="4 5" key="1">
    <citation type="submission" date="2013-01" db="EMBL/GenBank/DDBJ databases">
        <title>The Genome Sequence of Butyricicoccus pullicaecorum 1.2.</title>
        <authorList>
            <consortium name="The Broad Institute Genome Sequencing Platform"/>
            <person name="Earl A."/>
            <person name="Ward D."/>
            <person name="Feldgarden M."/>
            <person name="Gevers D."/>
            <person name="Van Immerseel F."/>
            <person name="Eeckhaut V."/>
            <person name="Walker B."/>
            <person name="Young S.K."/>
            <person name="Zeng Q."/>
            <person name="Gargeya S."/>
            <person name="Fitzgerald M."/>
            <person name="Haas B."/>
            <person name="Abouelleil A."/>
            <person name="Alvarado L."/>
            <person name="Arachchi H.M."/>
            <person name="Berlin A.M."/>
            <person name="Chapman S.B."/>
            <person name="Dewar J."/>
            <person name="Goldberg J."/>
            <person name="Griggs A."/>
            <person name="Gujja S."/>
            <person name="Hansen M."/>
            <person name="Howarth C."/>
            <person name="Imamovic A."/>
            <person name="Larimer J."/>
            <person name="McCowan C."/>
            <person name="Murphy C."/>
            <person name="Neiman D."/>
            <person name="Pearson M."/>
            <person name="Priest M."/>
            <person name="Roberts A."/>
            <person name="Saif S."/>
            <person name="Shea T."/>
            <person name="Sisk P."/>
            <person name="Sykes S."/>
            <person name="Wortman J."/>
            <person name="Nusbaum C."/>
            <person name="Birren B."/>
        </authorList>
    </citation>
    <scope>NUCLEOTIDE SEQUENCE [LARGE SCALE GENOMIC DNA]</scope>
    <source>
        <strain evidence="4 5">1.2</strain>
    </source>
</reference>
<dbReference type="AlphaFoldDB" id="R8W3W4"/>
<dbReference type="eggNOG" id="COG2333">
    <property type="taxonomic scope" value="Bacteria"/>
</dbReference>
<protein>
    <recommendedName>
        <fullName evidence="3">Metallo-beta-lactamase domain-containing protein</fullName>
    </recommendedName>
</protein>
<sequence>MKRMNKKLLALLSLTAALSIGSAGAASLVVDGAAVPSDVAPVVVDGRTLVPVRALFESLGATVDWDETTQTVTATKEDTVISMRIGSTAASVNGAAQVLDVPAQTIEGRTMVPARFAAESLDARVLWDNNTQSAYIITPEHKSLVVEYLDVGQADSMLLSSNGEYMLIDAGSNEDGDDVVEYLKNAGVSTLKYVVGTHPHEDHIGGMDDVINAFDVQNVLLADATSNTQTYSAVLTALENKSLTATVPEVGTTFQLGDANVTVLAAQPADDLNNASIVLRATYQNASFLFMGDAEAEVEAAILQSGTDIQSNVLKVGHHGSDTSTTSSFLSAVSPDAAVICCGAGNSYGHPSQATLNKLAGIPTWRTDLNGTIYAMTDGETCRITANKSASTTSTKQPSSSQAAPSTPSVSTPSQPETVPSNPAVTEAHANVYVTKTGKRYHYDNNCNGGTYYLSTLSDALARGLTPCNKCVK</sequence>
<keyword evidence="5" id="KW-1185">Reference proteome</keyword>
<evidence type="ECO:0000259" key="3">
    <source>
        <dbReference type="SMART" id="SM00849"/>
    </source>
</evidence>